<evidence type="ECO:0000259" key="3">
    <source>
        <dbReference type="Pfam" id="PF14257"/>
    </source>
</evidence>
<evidence type="ECO:0000256" key="2">
    <source>
        <dbReference type="SAM" id="Phobius"/>
    </source>
</evidence>
<keyword evidence="2" id="KW-0472">Membrane</keyword>
<name>I0HI43_ACTM4</name>
<evidence type="ECO:0000313" key="5">
    <source>
        <dbReference type="Proteomes" id="UP000007882"/>
    </source>
</evidence>
<dbReference type="EMBL" id="AP012319">
    <property type="protein sequence ID" value="BAL92680.1"/>
    <property type="molecule type" value="Genomic_DNA"/>
</dbReference>
<dbReference type="eggNOG" id="COG1579">
    <property type="taxonomic scope" value="Bacteria"/>
</dbReference>
<dbReference type="STRING" id="512565.AMIS_74600"/>
<dbReference type="InterPro" id="IPR025645">
    <property type="entry name" value="DUF4349"/>
</dbReference>
<evidence type="ECO:0000256" key="1">
    <source>
        <dbReference type="SAM" id="MobiDB-lite"/>
    </source>
</evidence>
<accession>I0HI43</accession>
<gene>
    <name evidence="4" type="ordered locus">AMIS_74600</name>
</gene>
<feature type="compositionally biased region" description="Low complexity" evidence="1">
    <location>
        <begin position="79"/>
        <end position="90"/>
    </location>
</feature>
<protein>
    <recommendedName>
        <fullName evidence="3">DUF4349 domain-containing protein</fullName>
    </recommendedName>
</protein>
<organism evidence="4 5">
    <name type="scientific">Actinoplanes missouriensis (strain ATCC 14538 / DSM 43046 / CBS 188.64 / JCM 3121 / NBRC 102363 / NCIMB 12654 / NRRL B-3342 / UNCC 431)</name>
    <dbReference type="NCBI Taxonomy" id="512565"/>
    <lineage>
        <taxon>Bacteria</taxon>
        <taxon>Bacillati</taxon>
        <taxon>Actinomycetota</taxon>
        <taxon>Actinomycetes</taxon>
        <taxon>Micromonosporales</taxon>
        <taxon>Micromonosporaceae</taxon>
        <taxon>Actinoplanes</taxon>
    </lineage>
</organism>
<feature type="transmembrane region" description="Helical" evidence="2">
    <location>
        <begin position="289"/>
        <end position="317"/>
    </location>
</feature>
<evidence type="ECO:0000313" key="4">
    <source>
        <dbReference type="EMBL" id="BAL92680.1"/>
    </source>
</evidence>
<dbReference type="AlphaFoldDB" id="I0HI43"/>
<keyword evidence="2" id="KW-0812">Transmembrane</keyword>
<feature type="region of interest" description="Disordered" evidence="1">
    <location>
        <begin position="41"/>
        <end position="97"/>
    </location>
</feature>
<dbReference type="Proteomes" id="UP000007882">
    <property type="component" value="Chromosome"/>
</dbReference>
<dbReference type="Pfam" id="PF14257">
    <property type="entry name" value="DUF4349"/>
    <property type="match status" value="1"/>
</dbReference>
<reference evidence="4 5" key="1">
    <citation type="submission" date="2012-02" db="EMBL/GenBank/DDBJ databases">
        <title>Complete genome sequence of Actinoplanes missouriensis 431 (= NBRC 102363).</title>
        <authorList>
            <person name="Ohnishi Y."/>
            <person name="Ishikawa J."/>
            <person name="Sekine M."/>
            <person name="Hosoyama A."/>
            <person name="Harada T."/>
            <person name="Narita H."/>
            <person name="Hata T."/>
            <person name="Konno Y."/>
            <person name="Tutikane K."/>
            <person name="Fujita N."/>
            <person name="Horinouchi S."/>
            <person name="Hayakawa M."/>
        </authorList>
    </citation>
    <scope>NUCLEOTIDE SEQUENCE [LARGE SCALE GENOMIC DNA]</scope>
    <source>
        <strain evidence="5">ATCC 14538 / DSM 43046 / CBS 188.64 / JCM 3121 / NBRC 102363 / NCIMB 12654 / NRRL B-3342 / UNCC 431</strain>
    </source>
</reference>
<dbReference type="HOGENOM" id="CLU_046535_0_1_11"/>
<sequence length="338" mass="34294">MAYVPTVKPEEIGVTMHKRGATKLIAAALLAGALLAGCGAGSSDESGASQAEPAVGRADGGNPDSAGGGNADSAGGGEAPQAAEGAAVQGKNAPAQAPELRVDQRSIIYTGSITVRVEDVTTAAARATGIASAAGGFVGGDERHSGEGADTANLTLRIPAAKFSSVVDQLAGLGTEETRGINTEDVTEEVVDLDARISVQKARVESGKKLLARAGSLDDLVMLEREVATREADLASLEAKKRRLADLTALSTITVVLLDPDAAVSDPDDEPPGFLAGLSGGWDALKASLAVLLTVLGVLLPWLLVVGVPVGAAVYAIRRYRRRQLPPPATTTPPATTP</sequence>
<feature type="domain" description="DUF4349" evidence="3">
    <location>
        <begin position="105"/>
        <end position="312"/>
    </location>
</feature>
<dbReference type="KEGG" id="ams:AMIS_74600"/>
<dbReference type="PATRIC" id="fig|512565.3.peg.7468"/>
<keyword evidence="5" id="KW-1185">Reference proteome</keyword>
<feature type="compositionally biased region" description="Gly residues" evidence="1">
    <location>
        <begin position="66"/>
        <end position="78"/>
    </location>
</feature>
<keyword evidence="2" id="KW-1133">Transmembrane helix</keyword>
<proteinExistence type="predicted"/>